<dbReference type="Gene3D" id="3.20.20.70">
    <property type="entry name" value="Aldolase class I"/>
    <property type="match status" value="1"/>
</dbReference>
<dbReference type="GeneID" id="84578950"/>
<dbReference type="Gene3D" id="1.10.150.320">
    <property type="entry name" value="Photosystem II 12 kDa extrinsic protein"/>
    <property type="match status" value="1"/>
</dbReference>
<evidence type="ECO:0000256" key="4">
    <source>
        <dbReference type="ARBA" id="ARBA00023014"/>
    </source>
</evidence>
<dbReference type="EMBL" id="PNHP01000004">
    <property type="protein sequence ID" value="PMC81277.1"/>
    <property type="molecule type" value="Genomic_DNA"/>
</dbReference>
<dbReference type="InterPro" id="IPR010994">
    <property type="entry name" value="RuvA_2-like"/>
</dbReference>
<protein>
    <submittedName>
        <fullName evidence="7">Putative DNA modification/repair radical SAM protein</fullName>
    </submittedName>
</protein>
<evidence type="ECO:0000313" key="8">
    <source>
        <dbReference type="Proteomes" id="UP000235658"/>
    </source>
</evidence>
<dbReference type="GO" id="GO:0006281">
    <property type="term" value="P:DNA repair"/>
    <property type="evidence" value="ECO:0007669"/>
    <property type="project" value="InterPro"/>
</dbReference>
<dbReference type="Pfam" id="PF04055">
    <property type="entry name" value="Radical_SAM"/>
    <property type="match status" value="1"/>
</dbReference>
<dbReference type="SUPFAM" id="SSF47781">
    <property type="entry name" value="RuvA domain 2-like"/>
    <property type="match status" value="1"/>
</dbReference>
<evidence type="ECO:0000313" key="7">
    <source>
        <dbReference type="EMBL" id="PMC81277.1"/>
    </source>
</evidence>
<keyword evidence="1" id="KW-0949">S-adenosyl-L-methionine</keyword>
<reference evidence="7 8" key="1">
    <citation type="submission" date="2017-09" db="EMBL/GenBank/DDBJ databases">
        <title>Bacterial strain isolated from the female urinary microbiota.</title>
        <authorList>
            <person name="Thomas-White K."/>
            <person name="Kumar N."/>
            <person name="Forster S."/>
            <person name="Putonti C."/>
            <person name="Lawley T."/>
            <person name="Wolfe A.J."/>
        </authorList>
    </citation>
    <scope>NUCLEOTIDE SEQUENCE [LARGE SCALE GENOMIC DNA]</scope>
    <source>
        <strain evidence="7 8">UMB0204</strain>
    </source>
</reference>
<dbReference type="GO" id="GO:0046872">
    <property type="term" value="F:metal ion binding"/>
    <property type="evidence" value="ECO:0007669"/>
    <property type="project" value="UniProtKB-KW"/>
</dbReference>
<dbReference type="RefSeq" id="WP_102198300.1">
    <property type="nucleotide sequence ID" value="NZ_PNHP01000004.1"/>
</dbReference>
<dbReference type="SUPFAM" id="SSF102114">
    <property type="entry name" value="Radical SAM enzymes"/>
    <property type="match status" value="1"/>
</dbReference>
<dbReference type="InterPro" id="IPR006638">
    <property type="entry name" value="Elp3/MiaA/NifB-like_rSAM"/>
</dbReference>
<evidence type="ECO:0000256" key="2">
    <source>
        <dbReference type="ARBA" id="ARBA00022723"/>
    </source>
</evidence>
<keyword evidence="4" id="KW-0411">Iron-sulfur</keyword>
<keyword evidence="2" id="KW-0479">Metal-binding</keyword>
<dbReference type="PANTHER" id="PTHR21180:SF9">
    <property type="entry name" value="TYPE II SECRETION SYSTEM PROTEIN K"/>
    <property type="match status" value="1"/>
</dbReference>
<dbReference type="InterPro" id="IPR058240">
    <property type="entry name" value="rSAM_sf"/>
</dbReference>
<proteinExistence type="predicted"/>
<dbReference type="InterPro" id="IPR051675">
    <property type="entry name" value="Endo/Exo/Phosphatase_dom_1"/>
</dbReference>
<feature type="domain" description="Elp3/MiaA/NifB-like radical SAM core" evidence="6">
    <location>
        <begin position="54"/>
        <end position="287"/>
    </location>
</feature>
<dbReference type="InterPro" id="IPR007197">
    <property type="entry name" value="rSAM"/>
</dbReference>
<dbReference type="SMART" id="SM00278">
    <property type="entry name" value="HhH1"/>
    <property type="match status" value="1"/>
</dbReference>
<dbReference type="CDD" id="cd01335">
    <property type="entry name" value="Radical_SAM"/>
    <property type="match status" value="1"/>
</dbReference>
<dbReference type="SFLD" id="SFLDS00029">
    <property type="entry name" value="Radical_SAM"/>
    <property type="match status" value="1"/>
</dbReference>
<sequence length="411" mass="47191">MDILEKLEILTDAAKYDVSCSSSGSNRRNSSKGLGNSHLSGICHSWSEDGRCISLLKILFTNKCVYDCEYCINRSSNVTKRAEFTPREVADLTINFYRRNYIEGLFLSSGIIKNPNYTMELLIKTADILRNDYNYNGYIHMKSIPGADSDLVKKMGLLVDRMSVNVELPSENSLKILAPQKSTKAIESSMNFAKEKIIQRKNEIKLYRHTPKFLPAGQTTQMIIGAGGESDFDIVNKAENLYNSYSLKRVFYSAFVPVVKSEFTKDVKKAPLLREHRLYQADWLLRFYGFKSSDLLNEENKNFDLRIDPKTDWAINNIDKFPVEINKASFSDLMKIPGIGRVSARKIVNARKYRKLEYWHLKKLNISVKRARNFITVNGKYQGFKFKDQKDLKDTMSLSDPKSFEQLSLFG</sequence>
<evidence type="ECO:0000259" key="6">
    <source>
        <dbReference type="SMART" id="SM00729"/>
    </source>
</evidence>
<dbReference type="InterPro" id="IPR003583">
    <property type="entry name" value="Hlx-hairpin-Hlx_DNA-bd_motif"/>
</dbReference>
<dbReference type="InterPro" id="IPR013785">
    <property type="entry name" value="Aldolase_TIM"/>
</dbReference>
<dbReference type="SMART" id="SM00729">
    <property type="entry name" value="Elp3"/>
    <property type="match status" value="1"/>
</dbReference>
<dbReference type="Proteomes" id="UP000235658">
    <property type="component" value="Unassembled WGS sequence"/>
</dbReference>
<dbReference type="Pfam" id="PF12836">
    <property type="entry name" value="HHH_3"/>
    <property type="match status" value="1"/>
</dbReference>
<keyword evidence="3" id="KW-0408">Iron</keyword>
<dbReference type="PANTHER" id="PTHR21180">
    <property type="entry name" value="ENDONUCLEASE/EXONUCLEASE/PHOSPHATASE FAMILY DOMAIN-CONTAINING PROTEIN 1"/>
    <property type="match status" value="1"/>
</dbReference>
<dbReference type="SFLD" id="SFLDG01102">
    <property type="entry name" value="Uncharacterised_Radical_SAM_Su"/>
    <property type="match status" value="1"/>
</dbReference>
<evidence type="ECO:0000256" key="1">
    <source>
        <dbReference type="ARBA" id="ARBA00022691"/>
    </source>
</evidence>
<evidence type="ECO:0000256" key="3">
    <source>
        <dbReference type="ARBA" id="ARBA00023004"/>
    </source>
</evidence>
<gene>
    <name evidence="7" type="ORF">CJ192_07100</name>
</gene>
<organism evidence="7 8">
    <name type="scientific">Anaerococcus hydrogenalis</name>
    <dbReference type="NCBI Taxonomy" id="33029"/>
    <lineage>
        <taxon>Bacteria</taxon>
        <taxon>Bacillati</taxon>
        <taxon>Bacillota</taxon>
        <taxon>Tissierellia</taxon>
        <taxon>Tissierellales</taxon>
        <taxon>Peptoniphilaceae</taxon>
        <taxon>Anaerococcus</taxon>
    </lineage>
</organism>
<name>A0A2N6UI34_9FIRM</name>
<dbReference type="InterPro" id="IPR023874">
    <property type="entry name" value="DNA_rSAM_put"/>
</dbReference>
<feature type="domain" description="Helix-hairpin-helix DNA-binding motif class 1" evidence="5">
    <location>
        <begin position="331"/>
        <end position="350"/>
    </location>
</feature>
<evidence type="ECO:0000259" key="5">
    <source>
        <dbReference type="SMART" id="SM00278"/>
    </source>
</evidence>
<accession>A0A2N6UI34</accession>
<dbReference type="AlphaFoldDB" id="A0A2N6UI34"/>
<dbReference type="NCBIfam" id="TIGR03916">
    <property type="entry name" value="rSAM_link_UDG"/>
    <property type="match status" value="1"/>
</dbReference>
<dbReference type="GO" id="GO:0003677">
    <property type="term" value="F:DNA binding"/>
    <property type="evidence" value="ECO:0007669"/>
    <property type="project" value="InterPro"/>
</dbReference>
<comment type="caution">
    <text evidence="7">The sequence shown here is derived from an EMBL/GenBank/DDBJ whole genome shotgun (WGS) entry which is preliminary data.</text>
</comment>
<dbReference type="GO" id="GO:0051536">
    <property type="term" value="F:iron-sulfur cluster binding"/>
    <property type="evidence" value="ECO:0007669"/>
    <property type="project" value="UniProtKB-KW"/>
</dbReference>
<dbReference type="GO" id="GO:0003824">
    <property type="term" value="F:catalytic activity"/>
    <property type="evidence" value="ECO:0007669"/>
    <property type="project" value="InterPro"/>
</dbReference>